<evidence type="ECO:0000256" key="3">
    <source>
        <dbReference type="ARBA" id="ARBA00029631"/>
    </source>
</evidence>
<comment type="similarity">
    <text evidence="1">Belongs to the MTFP1 family.</text>
</comment>
<evidence type="ECO:0000256" key="2">
    <source>
        <dbReference type="ARBA" id="ARBA00017835"/>
    </source>
</evidence>
<keyword evidence="6" id="KW-1185">Reference proteome</keyword>
<comment type="caution">
    <text evidence="5">The sequence shown here is derived from an EMBL/GenBank/DDBJ whole genome shotgun (WGS) entry which is preliminary data.</text>
</comment>
<keyword evidence="4" id="KW-0812">Transmembrane</keyword>
<proteinExistence type="inferred from homology"/>
<dbReference type="PANTHER" id="PTHR11001">
    <property type="entry name" value="MITOCHONDRIAL FISSION PROCESS PROTEIN 1"/>
    <property type="match status" value="1"/>
</dbReference>
<evidence type="ECO:0000313" key="5">
    <source>
        <dbReference type="EMBL" id="GMH95325.1"/>
    </source>
</evidence>
<gene>
    <name evidence="5" type="ORF">TrVE_jg9081</name>
</gene>
<feature type="transmembrane region" description="Helical" evidence="4">
    <location>
        <begin position="43"/>
        <end position="62"/>
    </location>
</feature>
<dbReference type="Proteomes" id="UP001165160">
    <property type="component" value="Unassembled WGS sequence"/>
</dbReference>
<sequence>MNSTEDPSYLAATAYVITDSYSHANIESESKGSSWSVHFIDGFTWQIFASVLIPGLIINRTVAGVTGMGLRRGWEVGRSKNFGSVVGLGVIPIIVKPIDEFVEVVMDKTVRRWYK</sequence>
<organism evidence="5 6">
    <name type="scientific">Triparma verrucosa</name>
    <dbReference type="NCBI Taxonomy" id="1606542"/>
    <lineage>
        <taxon>Eukaryota</taxon>
        <taxon>Sar</taxon>
        <taxon>Stramenopiles</taxon>
        <taxon>Ochrophyta</taxon>
        <taxon>Bolidophyceae</taxon>
        <taxon>Parmales</taxon>
        <taxon>Triparmaceae</taxon>
        <taxon>Triparma</taxon>
    </lineage>
</organism>
<reference evidence="6" key="1">
    <citation type="journal article" date="2023" name="Commun. Biol.">
        <title>Genome analysis of Parmales, the sister group of diatoms, reveals the evolutionary specialization of diatoms from phago-mixotrophs to photoautotrophs.</title>
        <authorList>
            <person name="Ban H."/>
            <person name="Sato S."/>
            <person name="Yoshikawa S."/>
            <person name="Yamada K."/>
            <person name="Nakamura Y."/>
            <person name="Ichinomiya M."/>
            <person name="Sato N."/>
            <person name="Blanc-Mathieu R."/>
            <person name="Endo H."/>
            <person name="Kuwata A."/>
            <person name="Ogata H."/>
        </authorList>
    </citation>
    <scope>NUCLEOTIDE SEQUENCE [LARGE SCALE GENOMIC DNA]</scope>
    <source>
        <strain evidence="6">NIES 3699</strain>
    </source>
</reference>
<dbReference type="GO" id="GO:0005739">
    <property type="term" value="C:mitochondrion"/>
    <property type="evidence" value="ECO:0007669"/>
    <property type="project" value="TreeGrafter"/>
</dbReference>
<dbReference type="GO" id="GO:0000266">
    <property type="term" value="P:mitochondrial fission"/>
    <property type="evidence" value="ECO:0007669"/>
    <property type="project" value="TreeGrafter"/>
</dbReference>
<evidence type="ECO:0000256" key="1">
    <source>
        <dbReference type="ARBA" id="ARBA00009224"/>
    </source>
</evidence>
<keyword evidence="4" id="KW-1133">Transmembrane helix</keyword>
<dbReference type="EMBL" id="BRXX01000166">
    <property type="protein sequence ID" value="GMH95325.1"/>
    <property type="molecule type" value="Genomic_DNA"/>
</dbReference>
<accession>A0A9W7BWC7</accession>
<evidence type="ECO:0000256" key="4">
    <source>
        <dbReference type="SAM" id="Phobius"/>
    </source>
</evidence>
<evidence type="ECO:0000313" key="6">
    <source>
        <dbReference type="Proteomes" id="UP001165160"/>
    </source>
</evidence>
<name>A0A9W7BWC7_9STRA</name>
<keyword evidence="4" id="KW-0472">Membrane</keyword>
<dbReference type="InterPro" id="IPR019560">
    <property type="entry name" value="Mitochondrial_18_kDa_protein"/>
</dbReference>
<dbReference type="PANTHER" id="PTHR11001:SF2">
    <property type="entry name" value="MITOCHONDRIAL FISSION PROCESS PROTEIN 1"/>
    <property type="match status" value="1"/>
</dbReference>
<dbReference type="AlphaFoldDB" id="A0A9W7BWC7"/>
<protein>
    <recommendedName>
        <fullName evidence="2">Mitochondrial fission process protein 1</fullName>
    </recommendedName>
    <alternativeName>
        <fullName evidence="3">Mitochondrial 18 kDa protein</fullName>
    </alternativeName>
</protein>